<reference evidence="2" key="1">
    <citation type="submission" date="2021-01" db="EMBL/GenBank/DDBJ databases">
        <title>Phytophthora aleatoria, a newly-described species from Pinus radiata is distinct from Phytophthora cactorum isolates based on comparative genomics.</title>
        <authorList>
            <person name="Mcdougal R."/>
            <person name="Panda P."/>
            <person name="Williams N."/>
            <person name="Studholme D.J."/>
        </authorList>
    </citation>
    <scope>NUCLEOTIDE SEQUENCE</scope>
    <source>
        <strain evidence="2">NZFS 4037</strain>
    </source>
</reference>
<evidence type="ECO:0000313" key="2">
    <source>
        <dbReference type="EMBL" id="KAG6974976.1"/>
    </source>
</evidence>
<sequence>GIDHSTVCTVLLLASAHLALRSVFLQKILGLSPIHQLTFVLEKQYSGVQLKLVFWVYYNAQASLQHMGEFIKANVA</sequence>
<accession>A0A8J5MCI9</accession>
<feature type="signal peptide" evidence="1">
    <location>
        <begin position="1"/>
        <end position="21"/>
    </location>
</feature>
<feature type="chain" id="PRO_5035328109" evidence="1">
    <location>
        <begin position="22"/>
        <end position="76"/>
    </location>
</feature>
<gene>
    <name evidence="2" type="ORF">JG688_00002767</name>
</gene>
<name>A0A8J5MCI9_9STRA</name>
<dbReference type="EMBL" id="JAENGY010000077">
    <property type="protein sequence ID" value="KAG6974976.1"/>
    <property type="molecule type" value="Genomic_DNA"/>
</dbReference>
<comment type="caution">
    <text evidence="2">The sequence shown here is derived from an EMBL/GenBank/DDBJ whole genome shotgun (WGS) entry which is preliminary data.</text>
</comment>
<proteinExistence type="predicted"/>
<organism evidence="2 3">
    <name type="scientific">Phytophthora aleatoria</name>
    <dbReference type="NCBI Taxonomy" id="2496075"/>
    <lineage>
        <taxon>Eukaryota</taxon>
        <taxon>Sar</taxon>
        <taxon>Stramenopiles</taxon>
        <taxon>Oomycota</taxon>
        <taxon>Peronosporomycetes</taxon>
        <taxon>Peronosporales</taxon>
        <taxon>Peronosporaceae</taxon>
        <taxon>Phytophthora</taxon>
    </lineage>
</organism>
<evidence type="ECO:0000256" key="1">
    <source>
        <dbReference type="SAM" id="SignalP"/>
    </source>
</evidence>
<evidence type="ECO:0000313" key="3">
    <source>
        <dbReference type="Proteomes" id="UP000709295"/>
    </source>
</evidence>
<dbReference type="Proteomes" id="UP000709295">
    <property type="component" value="Unassembled WGS sequence"/>
</dbReference>
<feature type="non-terminal residue" evidence="2">
    <location>
        <position position="1"/>
    </location>
</feature>
<dbReference type="AlphaFoldDB" id="A0A8J5MCI9"/>
<keyword evidence="1" id="KW-0732">Signal</keyword>
<keyword evidence="3" id="KW-1185">Reference proteome</keyword>
<protein>
    <submittedName>
        <fullName evidence="2">Uncharacterized protein</fullName>
    </submittedName>
</protein>